<reference evidence="1" key="2">
    <citation type="submission" date="2023-01" db="EMBL/GenBank/DDBJ databases">
        <authorList>
            <person name="Sun Q."/>
            <person name="Evtushenko L."/>
        </authorList>
    </citation>
    <scope>NUCLEOTIDE SEQUENCE</scope>
    <source>
        <strain evidence="1">VKM B-2935</strain>
    </source>
</reference>
<gene>
    <name evidence="1" type="ORF">GCM10017655_11040</name>
</gene>
<dbReference type="EMBL" id="BSFN01000002">
    <property type="protein sequence ID" value="GLK88042.1"/>
    <property type="molecule type" value="Genomic_DNA"/>
</dbReference>
<protein>
    <submittedName>
        <fullName evidence="1">Uncharacterized protein</fullName>
    </submittedName>
</protein>
<dbReference type="Pfam" id="PF11275">
    <property type="entry name" value="DUF3077"/>
    <property type="match status" value="1"/>
</dbReference>
<dbReference type="Proteomes" id="UP001143328">
    <property type="component" value="Unassembled WGS sequence"/>
</dbReference>
<name>A0A9W6K379_9PSED</name>
<dbReference type="AlphaFoldDB" id="A0A9W6K379"/>
<proteinExistence type="predicted"/>
<evidence type="ECO:0000313" key="2">
    <source>
        <dbReference type="Proteomes" id="UP001143328"/>
    </source>
</evidence>
<keyword evidence="2" id="KW-1185">Reference proteome</keyword>
<organism evidence="1 2">
    <name type="scientific">Pseudomonas turukhanskensis</name>
    <dbReference type="NCBI Taxonomy" id="1806536"/>
    <lineage>
        <taxon>Bacteria</taxon>
        <taxon>Pseudomonadati</taxon>
        <taxon>Pseudomonadota</taxon>
        <taxon>Gammaproteobacteria</taxon>
        <taxon>Pseudomonadales</taxon>
        <taxon>Pseudomonadaceae</taxon>
        <taxon>Pseudomonas</taxon>
    </lineage>
</organism>
<reference evidence="1" key="1">
    <citation type="journal article" date="2014" name="Int. J. Syst. Evol. Microbiol.">
        <title>Complete genome sequence of Corynebacterium casei LMG S-19264T (=DSM 44701T), isolated from a smear-ripened cheese.</title>
        <authorList>
            <consortium name="US DOE Joint Genome Institute (JGI-PGF)"/>
            <person name="Walter F."/>
            <person name="Albersmeier A."/>
            <person name="Kalinowski J."/>
            <person name="Ruckert C."/>
        </authorList>
    </citation>
    <scope>NUCLEOTIDE SEQUENCE</scope>
    <source>
        <strain evidence="1">VKM B-2935</strain>
    </source>
</reference>
<accession>A0A9W6K379</accession>
<dbReference type="RefSeq" id="WP_271194269.1">
    <property type="nucleotide sequence ID" value="NZ_BSFN01000002.1"/>
</dbReference>
<comment type="caution">
    <text evidence="1">The sequence shown here is derived from an EMBL/GenBank/DDBJ whole genome shotgun (WGS) entry which is preliminary data.</text>
</comment>
<dbReference type="InterPro" id="IPR021427">
    <property type="entry name" value="DUF3077"/>
</dbReference>
<evidence type="ECO:0000313" key="1">
    <source>
        <dbReference type="EMBL" id="GLK88042.1"/>
    </source>
</evidence>
<sequence>MSMDSIKTEAGHRFHPTGDVAKKHGLFAVTPDIPIIDALTSVSCLLSTLEDGIMDAAMGSQPLQDNAAWLTHHTLQSAKAVVDSLIGCMEAQDSRLHVEDWVWKRQGGFVHYYILDEAHIQRAPFGKYGPFPTANEMRKALDRLESKYPDVVLVSRRASLAADLIGEGELNEEHAKTLDKLAELGV</sequence>